<organism evidence="5 6">
    <name type="scientific">Nitratireductor rhodophyticola</name>
    <dbReference type="NCBI Taxonomy" id="2854036"/>
    <lineage>
        <taxon>Bacteria</taxon>
        <taxon>Pseudomonadati</taxon>
        <taxon>Pseudomonadota</taxon>
        <taxon>Alphaproteobacteria</taxon>
        <taxon>Hyphomicrobiales</taxon>
        <taxon>Phyllobacteriaceae</taxon>
        <taxon>Nitratireductor</taxon>
    </lineage>
</organism>
<dbReference type="PANTHER" id="PTHR12526:SF629">
    <property type="entry name" value="TEICHURONIC ACID BIOSYNTHESIS GLYCOSYLTRANSFERASE TUAH-RELATED"/>
    <property type="match status" value="1"/>
</dbReference>
<evidence type="ECO:0000256" key="1">
    <source>
        <dbReference type="ARBA" id="ARBA00022676"/>
    </source>
</evidence>
<protein>
    <submittedName>
        <fullName evidence="5">Glycosyltransferase</fullName>
        <ecNumber evidence="5">2.4.-.-</ecNumber>
    </submittedName>
</protein>
<evidence type="ECO:0000256" key="2">
    <source>
        <dbReference type="ARBA" id="ARBA00022679"/>
    </source>
</evidence>
<evidence type="ECO:0000259" key="4">
    <source>
        <dbReference type="Pfam" id="PF13579"/>
    </source>
</evidence>
<dbReference type="InterPro" id="IPR001296">
    <property type="entry name" value="Glyco_trans_1"/>
</dbReference>
<sequence length="493" mass="54135">MSNTSPHVVSMVYNRVAGDSRVIKTAQAALNAGYSATIVGVTSATSVERAEIEGVPVVLVPNPSGSLGKLGLWGHEQHDDLRLLMGFYVRRAIPEILDLNPDIIHSHDMIGLKIGAAAKHALLASGHDIPWVHDLHEFVAGLEGNARSVTYKPICLGWEREYLILPDKLTTVSDLLASKLVRRYCLKEAPQVTYNVPVAGAFSSTGRDVRSALDLPSGTPLAVFVGGATPLRGCDTIVDACAQVEGLHLVFVSQGKYVEEMKSRAQRMGMSGRFHTHPYVPSDQVSSFIRSADLGIHGLVHYGNAQVALPNKMFEYLHADLPMVLSDVESMKAFIDEYGVGATFEAGNVTSCADAIRTVLSKRESFRSRIDAGLKLRYCWERQEEKIQEIYDHLLKERRDEVAVERRKAAAQWEVNESASLDSAFSCRLAEVMRRAQIQQEKAAKIARPLQALNNAAPMSKTQTKSSVGTFMNIAKNEGLLHAFRRGITRVFG</sequence>
<dbReference type="Gene3D" id="3.40.50.2000">
    <property type="entry name" value="Glycogen Phosphorylase B"/>
    <property type="match status" value="2"/>
</dbReference>
<evidence type="ECO:0000313" key="6">
    <source>
        <dbReference type="Proteomes" id="UP000777661"/>
    </source>
</evidence>
<dbReference type="Proteomes" id="UP000777661">
    <property type="component" value="Unassembled WGS sequence"/>
</dbReference>
<reference evidence="5 6" key="1">
    <citation type="submission" date="2021-06" db="EMBL/GenBank/DDBJ databases">
        <title>Nitratireductor porphyridii sp. nov., isolated from a small marine red alga, Porphyridium purpureum in South Korea.</title>
        <authorList>
            <person name="Kim K.H."/>
            <person name="Kristyanto S."/>
            <person name="Jeon C.O."/>
        </authorList>
    </citation>
    <scope>NUCLEOTIDE SEQUENCE [LARGE SCALE GENOMIC DNA]</scope>
    <source>
        <strain evidence="5 6">R6</strain>
    </source>
</reference>
<evidence type="ECO:0000313" key="5">
    <source>
        <dbReference type="EMBL" id="MBY8918834.1"/>
    </source>
</evidence>
<gene>
    <name evidence="5" type="ORF">KVG22_19695</name>
</gene>
<dbReference type="Pfam" id="PF00534">
    <property type="entry name" value="Glycos_transf_1"/>
    <property type="match status" value="1"/>
</dbReference>
<dbReference type="PANTHER" id="PTHR12526">
    <property type="entry name" value="GLYCOSYLTRANSFERASE"/>
    <property type="match status" value="1"/>
</dbReference>
<dbReference type="Pfam" id="PF13579">
    <property type="entry name" value="Glyco_trans_4_4"/>
    <property type="match status" value="1"/>
</dbReference>
<feature type="domain" description="Glycosyl transferase family 1" evidence="3">
    <location>
        <begin position="210"/>
        <end position="367"/>
    </location>
</feature>
<keyword evidence="2 5" id="KW-0808">Transferase</keyword>
<name>A0ABS7RDW3_9HYPH</name>
<keyword evidence="6" id="KW-1185">Reference proteome</keyword>
<feature type="domain" description="Glycosyltransferase subfamily 4-like N-terminal" evidence="4">
    <location>
        <begin position="26"/>
        <end position="184"/>
    </location>
</feature>
<dbReference type="RefSeq" id="WP_223017286.1">
    <property type="nucleotide sequence ID" value="NZ_JAHSQO010000007.1"/>
</dbReference>
<dbReference type="EC" id="2.4.-.-" evidence="5"/>
<evidence type="ECO:0000259" key="3">
    <source>
        <dbReference type="Pfam" id="PF00534"/>
    </source>
</evidence>
<keyword evidence="1 5" id="KW-0328">Glycosyltransferase</keyword>
<accession>A0ABS7RDW3</accession>
<dbReference type="SUPFAM" id="SSF53756">
    <property type="entry name" value="UDP-Glycosyltransferase/glycogen phosphorylase"/>
    <property type="match status" value="1"/>
</dbReference>
<comment type="caution">
    <text evidence="5">The sequence shown here is derived from an EMBL/GenBank/DDBJ whole genome shotgun (WGS) entry which is preliminary data.</text>
</comment>
<dbReference type="InterPro" id="IPR028098">
    <property type="entry name" value="Glyco_trans_4-like_N"/>
</dbReference>
<proteinExistence type="predicted"/>
<dbReference type="GO" id="GO:0016757">
    <property type="term" value="F:glycosyltransferase activity"/>
    <property type="evidence" value="ECO:0007669"/>
    <property type="project" value="UniProtKB-KW"/>
</dbReference>
<dbReference type="EMBL" id="JAHSQO010000007">
    <property type="protein sequence ID" value="MBY8918834.1"/>
    <property type="molecule type" value="Genomic_DNA"/>
</dbReference>